<dbReference type="RefSeq" id="WP_043139355.1">
    <property type="nucleotide sequence ID" value="NZ_JSUQ01000005.1"/>
</dbReference>
<evidence type="ECO:0000259" key="1">
    <source>
        <dbReference type="Pfam" id="PF08885"/>
    </source>
</evidence>
<evidence type="ECO:0000313" key="2">
    <source>
        <dbReference type="EMBL" id="KHQ53945.1"/>
    </source>
</evidence>
<evidence type="ECO:0000313" key="3">
    <source>
        <dbReference type="Proteomes" id="UP000030960"/>
    </source>
</evidence>
<dbReference type="STRING" id="561184.SAMN05216376_101303"/>
<organism evidence="2 3">
    <name type="scientific">Mameliella alba</name>
    <dbReference type="NCBI Taxonomy" id="561184"/>
    <lineage>
        <taxon>Bacteria</taxon>
        <taxon>Pseudomonadati</taxon>
        <taxon>Pseudomonadota</taxon>
        <taxon>Alphaproteobacteria</taxon>
        <taxon>Rhodobacterales</taxon>
        <taxon>Roseobacteraceae</taxon>
        <taxon>Mameliella</taxon>
    </lineage>
</organism>
<dbReference type="Pfam" id="PF08885">
    <property type="entry name" value="GSCFA"/>
    <property type="match status" value="1"/>
</dbReference>
<dbReference type="AlphaFoldDB" id="A0A0B3RSI5"/>
<dbReference type="Proteomes" id="UP000030960">
    <property type="component" value="Unassembled WGS sequence"/>
</dbReference>
<gene>
    <name evidence="2" type="ORF">OA50_01533</name>
</gene>
<comment type="caution">
    <text evidence="2">The sequence shown here is derived from an EMBL/GenBank/DDBJ whole genome shotgun (WGS) entry which is preliminary data.</text>
</comment>
<dbReference type="InterPro" id="IPR014982">
    <property type="entry name" value="GSCFA"/>
</dbReference>
<accession>A0A0B3RSI5</accession>
<proteinExistence type="predicted"/>
<name>A0A0B3RSI5_9RHOB</name>
<feature type="domain" description="GSCFA" evidence="1">
    <location>
        <begin position="38"/>
        <end position="307"/>
    </location>
</feature>
<dbReference type="PATRIC" id="fig|1515334.3.peg.1537"/>
<protein>
    <submittedName>
        <fullName evidence="2">GSCFA family protein</fullName>
    </submittedName>
</protein>
<sequence length="353" mass="38990">MPYSALPPQAFWKPCRAAGDFHLDALYTPKVALRPGMRIATAGSCFAQNIATYVRASTLELVEAEPAPALMPPEVARRYGYGLFSARYGNIYTARQLRQLLEDAEDAQLHEEALWRRGDVWVDGLRPNVEPDGFTSEEELCAFRRDHLRRVRAMFDTTDVFVFTLGLTECWADRDSGLVYPSVPGVLGGRFDPERHVFVNQGFAEVHEDLTEAIARMRRWNPRIKVLLTVSPVPLTATASGAHVLVATTYSKSVLRAVAGDLAALDAGIDYVPSYEIITGTPFGARFYNDNLRTVTSEGVATVMSVFFGAHPELGGVPRPELALPSSTPRQDRQDEICEEALLEAFATPEARA</sequence>
<dbReference type="EMBL" id="JSUQ01000005">
    <property type="protein sequence ID" value="KHQ53945.1"/>
    <property type="molecule type" value="Genomic_DNA"/>
</dbReference>
<keyword evidence="3" id="KW-1185">Reference proteome</keyword>
<reference evidence="2 3" key="1">
    <citation type="submission" date="2014-10" db="EMBL/GenBank/DDBJ databases">
        <title>Genome sequence of Ponticoccus sp. strain UMTAT08 isolated from clonal culture of toxic dinoflagellate Alexandrium tamiyavanichii.</title>
        <authorList>
            <person name="Gan H.Y."/>
            <person name="Muhd D.-D."/>
            <person name="Mohd Noor M.E."/>
            <person name="Yeong Y.S."/>
            <person name="Usup G."/>
        </authorList>
    </citation>
    <scope>NUCLEOTIDE SEQUENCE [LARGE SCALE GENOMIC DNA]</scope>
    <source>
        <strain evidence="2 3">UMTAT08</strain>
    </source>
</reference>
<dbReference type="OrthoDB" id="369216at2"/>